<feature type="transmembrane region" description="Helical" evidence="1">
    <location>
        <begin position="22"/>
        <end position="40"/>
    </location>
</feature>
<sequence length="45" mass="5349">MFTQDTQDAHELPPLLNTWRKMYAAVLVNLLVLILLFYAFTRYFA</sequence>
<dbReference type="EMBL" id="CADCTQ010000655">
    <property type="protein sequence ID" value="CAA9339278.1"/>
    <property type="molecule type" value="Genomic_DNA"/>
</dbReference>
<dbReference type="AlphaFoldDB" id="A0A6J4LQN8"/>
<proteinExistence type="predicted"/>
<accession>A0A6J4LQN8</accession>
<keyword evidence="1" id="KW-1133">Transmembrane helix</keyword>
<gene>
    <name evidence="2" type="ORF">AVDCRST_MAG56-8233</name>
</gene>
<reference evidence="2" key="1">
    <citation type="submission" date="2020-02" db="EMBL/GenBank/DDBJ databases">
        <authorList>
            <person name="Meier V. D."/>
        </authorList>
    </citation>
    <scope>NUCLEOTIDE SEQUENCE</scope>
    <source>
        <strain evidence="2">AVDCRST_MAG56</strain>
    </source>
</reference>
<keyword evidence="1" id="KW-0812">Transmembrane</keyword>
<protein>
    <submittedName>
        <fullName evidence="2">Uncharacterized protein</fullName>
    </submittedName>
</protein>
<organism evidence="2">
    <name type="scientific">uncultured Cytophagales bacterium</name>
    <dbReference type="NCBI Taxonomy" id="158755"/>
    <lineage>
        <taxon>Bacteria</taxon>
        <taxon>Pseudomonadati</taxon>
        <taxon>Bacteroidota</taxon>
        <taxon>Sphingobacteriia</taxon>
        <taxon>Sphingobacteriales</taxon>
        <taxon>environmental samples</taxon>
    </lineage>
</organism>
<keyword evidence="1" id="KW-0472">Membrane</keyword>
<evidence type="ECO:0000313" key="2">
    <source>
        <dbReference type="EMBL" id="CAA9339278.1"/>
    </source>
</evidence>
<name>A0A6J4LQN8_9SPHI</name>
<evidence type="ECO:0000256" key="1">
    <source>
        <dbReference type="SAM" id="Phobius"/>
    </source>
</evidence>